<comment type="caution">
    <text evidence="1">The sequence shown here is derived from an EMBL/GenBank/DDBJ whole genome shotgun (WGS) entry which is preliminary data.</text>
</comment>
<accession>A0ABR9R3M0</accession>
<gene>
    <name evidence="1" type="ORF">INF35_07970</name>
</gene>
<dbReference type="Proteomes" id="UP000768567">
    <property type="component" value="Unassembled WGS sequence"/>
</dbReference>
<keyword evidence="2" id="KW-1185">Reference proteome</keyword>
<evidence type="ECO:0000313" key="2">
    <source>
        <dbReference type="Proteomes" id="UP000768567"/>
    </source>
</evidence>
<proteinExistence type="predicted"/>
<sequence>MIDRLPPGVFHGIQGLNLRLRKRKYIRKNVLPTFITERAPIHTRENLQCLMAGMNMEKYIPLQWLKQTTSQYFGDEMFVAE</sequence>
<organism evidence="1 2">
    <name type="scientific">Gemmiger gallinarum</name>
    <dbReference type="NCBI Taxonomy" id="2779354"/>
    <lineage>
        <taxon>Bacteria</taxon>
        <taxon>Bacillati</taxon>
        <taxon>Bacillota</taxon>
        <taxon>Clostridia</taxon>
        <taxon>Eubacteriales</taxon>
        <taxon>Gemmiger</taxon>
    </lineage>
</organism>
<name>A0ABR9R3M0_9FIRM</name>
<evidence type="ECO:0000313" key="1">
    <source>
        <dbReference type="EMBL" id="MBE5037719.1"/>
    </source>
</evidence>
<reference evidence="1 2" key="1">
    <citation type="submission" date="2020-10" db="EMBL/GenBank/DDBJ databases">
        <title>ChiBAC.</title>
        <authorList>
            <person name="Zenner C."/>
            <person name="Hitch T.C.A."/>
            <person name="Clavel T."/>
        </authorList>
    </citation>
    <scope>NUCLEOTIDE SEQUENCE [LARGE SCALE GENOMIC DNA]</scope>
    <source>
        <strain evidence="1 2">DSM 109015</strain>
    </source>
</reference>
<protein>
    <submittedName>
        <fullName evidence="1">Uncharacterized protein</fullName>
    </submittedName>
</protein>
<dbReference type="EMBL" id="JADCKC010000002">
    <property type="protein sequence ID" value="MBE5037719.1"/>
    <property type="molecule type" value="Genomic_DNA"/>
</dbReference>